<comment type="similarity">
    <text evidence="1">Belongs to the carbohydrate kinase PfkB family.</text>
</comment>
<evidence type="ECO:0000313" key="7">
    <source>
        <dbReference type="EMBL" id="PYC87902.1"/>
    </source>
</evidence>
<accession>A0A2V4NMV2</accession>
<dbReference type="PANTHER" id="PTHR43085">
    <property type="entry name" value="HEXOKINASE FAMILY MEMBER"/>
    <property type="match status" value="1"/>
</dbReference>
<evidence type="ECO:0000256" key="5">
    <source>
        <dbReference type="ARBA" id="ARBA00022840"/>
    </source>
</evidence>
<dbReference type="InterPro" id="IPR029056">
    <property type="entry name" value="Ribokinase-like"/>
</dbReference>
<proteinExistence type="inferred from homology"/>
<sequence length="293" mass="30045">MREATPVEFLVVGECVVDVVRSASAPDRPHPGGSPANVAYGLARLGRRTALLTQLGPDPGGALMRRHLESAGVELYTDGTTGPTPRAVVSLDQHGHASYEFAIGWSLRPTPVPPARQVHVGSIAAVMAPGAATVHTLLREQRAAGARISFDPNVRPALFGDRAAGLAAVEACVALSHLVKASDEDLGWLYPELTAAEAAARWRTLGPHTVVVTRGAQGAFALTAEGGCAVDAVPAEVVDTVGAGDAFMSALLSARFEHPLPDALRTAATAAALTVARAGANPPTSAELAAADT</sequence>
<evidence type="ECO:0000259" key="6">
    <source>
        <dbReference type="Pfam" id="PF00294"/>
    </source>
</evidence>
<evidence type="ECO:0000256" key="3">
    <source>
        <dbReference type="ARBA" id="ARBA00022741"/>
    </source>
</evidence>
<keyword evidence="3" id="KW-0547">Nucleotide-binding</keyword>
<dbReference type="OrthoDB" id="9795789at2"/>
<dbReference type="CDD" id="cd01167">
    <property type="entry name" value="bac_FRK"/>
    <property type="match status" value="1"/>
</dbReference>
<dbReference type="GO" id="GO:0016301">
    <property type="term" value="F:kinase activity"/>
    <property type="evidence" value="ECO:0007669"/>
    <property type="project" value="UniProtKB-KW"/>
</dbReference>
<name>A0A2V4NMV2_9ACTN</name>
<organism evidence="7 8">
    <name type="scientific">Streptomyces tateyamensis</name>
    <dbReference type="NCBI Taxonomy" id="565073"/>
    <lineage>
        <taxon>Bacteria</taxon>
        <taxon>Bacillati</taxon>
        <taxon>Actinomycetota</taxon>
        <taxon>Actinomycetes</taxon>
        <taxon>Kitasatosporales</taxon>
        <taxon>Streptomycetaceae</taxon>
        <taxon>Streptomyces</taxon>
    </lineage>
</organism>
<dbReference type="Proteomes" id="UP000248039">
    <property type="component" value="Unassembled WGS sequence"/>
</dbReference>
<dbReference type="GO" id="GO:0005524">
    <property type="term" value="F:ATP binding"/>
    <property type="evidence" value="ECO:0007669"/>
    <property type="project" value="UniProtKB-KW"/>
</dbReference>
<keyword evidence="8" id="KW-1185">Reference proteome</keyword>
<dbReference type="Pfam" id="PF00294">
    <property type="entry name" value="PfkB"/>
    <property type="match status" value="1"/>
</dbReference>
<evidence type="ECO:0000256" key="2">
    <source>
        <dbReference type="ARBA" id="ARBA00022679"/>
    </source>
</evidence>
<dbReference type="Gene3D" id="3.40.1190.20">
    <property type="match status" value="1"/>
</dbReference>
<evidence type="ECO:0000313" key="8">
    <source>
        <dbReference type="Proteomes" id="UP000248039"/>
    </source>
</evidence>
<dbReference type="PANTHER" id="PTHR43085:SF1">
    <property type="entry name" value="PSEUDOURIDINE KINASE-RELATED"/>
    <property type="match status" value="1"/>
</dbReference>
<gene>
    <name evidence="7" type="ORF">C7C46_02360</name>
</gene>
<dbReference type="AlphaFoldDB" id="A0A2V4NMV2"/>
<dbReference type="InterPro" id="IPR050306">
    <property type="entry name" value="PfkB_Carbo_kinase"/>
</dbReference>
<feature type="domain" description="Carbohydrate kinase PfkB" evidence="6">
    <location>
        <begin position="28"/>
        <end position="284"/>
    </location>
</feature>
<dbReference type="PROSITE" id="PS00584">
    <property type="entry name" value="PFKB_KINASES_2"/>
    <property type="match status" value="1"/>
</dbReference>
<dbReference type="InterPro" id="IPR002173">
    <property type="entry name" value="Carboh/pur_kinase_PfkB_CS"/>
</dbReference>
<keyword evidence="4 7" id="KW-0418">Kinase</keyword>
<keyword evidence="5" id="KW-0067">ATP-binding</keyword>
<protein>
    <submittedName>
        <fullName evidence="7">Carbohydrate kinase</fullName>
    </submittedName>
</protein>
<dbReference type="SUPFAM" id="SSF53613">
    <property type="entry name" value="Ribokinase-like"/>
    <property type="match status" value="1"/>
</dbReference>
<keyword evidence="2" id="KW-0808">Transferase</keyword>
<dbReference type="EMBL" id="PYBW01000010">
    <property type="protein sequence ID" value="PYC87902.1"/>
    <property type="molecule type" value="Genomic_DNA"/>
</dbReference>
<dbReference type="InterPro" id="IPR011611">
    <property type="entry name" value="PfkB_dom"/>
</dbReference>
<comment type="caution">
    <text evidence="7">The sequence shown here is derived from an EMBL/GenBank/DDBJ whole genome shotgun (WGS) entry which is preliminary data.</text>
</comment>
<evidence type="ECO:0000256" key="4">
    <source>
        <dbReference type="ARBA" id="ARBA00022777"/>
    </source>
</evidence>
<dbReference type="PROSITE" id="PS00583">
    <property type="entry name" value="PFKB_KINASES_1"/>
    <property type="match status" value="1"/>
</dbReference>
<evidence type="ECO:0000256" key="1">
    <source>
        <dbReference type="ARBA" id="ARBA00010688"/>
    </source>
</evidence>
<reference evidence="7 8" key="1">
    <citation type="submission" date="2018-03" db="EMBL/GenBank/DDBJ databases">
        <title>Bioinformatic expansion and discovery of thiopeptide antibiotics.</title>
        <authorList>
            <person name="Schwalen C.J."/>
            <person name="Hudson G.A."/>
            <person name="Mitchell D.A."/>
        </authorList>
    </citation>
    <scope>NUCLEOTIDE SEQUENCE [LARGE SCALE GENOMIC DNA]</scope>
    <source>
        <strain evidence="7 8">ATCC 21389</strain>
    </source>
</reference>
<dbReference type="RefSeq" id="WP_110665076.1">
    <property type="nucleotide sequence ID" value="NZ_PYBW01000010.1"/>
</dbReference>